<dbReference type="CDD" id="cd00956">
    <property type="entry name" value="Transaldolase_FSA"/>
    <property type="match status" value="1"/>
</dbReference>
<organism evidence="4 6">
    <name type="scientific">Prochlorococcus phage P-SSM2</name>
    <dbReference type="NCBI Taxonomy" id="268746"/>
    <lineage>
        <taxon>Viruses</taxon>
        <taxon>Duplodnaviria</taxon>
        <taxon>Heunggongvirae</taxon>
        <taxon>Uroviricota</taxon>
        <taxon>Caudoviricetes</taxon>
        <taxon>Pantevenvirales</taxon>
        <taxon>Kyanoviridae</taxon>
        <taxon>Salacisavirus</taxon>
        <taxon>Salacisavirus pssm2</taxon>
    </lineage>
</organism>
<dbReference type="InterPro" id="IPR033919">
    <property type="entry name" value="TSA/FSA_arc/bac"/>
</dbReference>
<evidence type="ECO:0000313" key="6">
    <source>
        <dbReference type="Proteomes" id="UP000000991"/>
    </source>
</evidence>
<dbReference type="GO" id="GO:0005975">
    <property type="term" value="P:carbohydrate metabolic process"/>
    <property type="evidence" value="ECO:0007669"/>
    <property type="project" value="InterPro"/>
</dbReference>
<evidence type="ECO:0000256" key="1">
    <source>
        <dbReference type="ARBA" id="ARBA00004496"/>
    </source>
</evidence>
<keyword evidence="3" id="KW-0704">Schiff base</keyword>
<dbReference type="KEGG" id="vg:3294479"/>
<sequence length="215" mass="23887">MKIFLDTADTDAIKQHYDTGIIDGITTNPTLIRKSGRDPEEVYQELIDYGINDISMEVVGDYGTMFEEGTRLSRKFGKACTVKVPCTPDGLKVCRELSRDLVNVNVTLIFSAAQAILAAKSGAKYVSPFVGRVDDNSFVGMDLIEQISDIYTIQNVHKTEILSASIRDVKSVSDSFASGAHVVTMPPTVFEKMYNHVLTDKGLYLFDMDWAQVKR</sequence>
<dbReference type="EMBL" id="AY939844">
    <property type="protein sequence ID" value="AAX44621.1"/>
    <property type="molecule type" value="Genomic_DNA"/>
</dbReference>
<reference evidence="4 6" key="1">
    <citation type="journal article" date="2005" name="PLoS Biol.">
        <title>Three Prochlorococcus cyanophage genomes: signature features and ecological interpretations.</title>
        <authorList>
            <person name="Sullivan M.B."/>
            <person name="Coleman M.L."/>
            <person name="Weigele P."/>
            <person name="Rohwer F."/>
            <person name="Chisholm S.W."/>
        </authorList>
    </citation>
    <scope>NUCLEOTIDE SEQUENCE</scope>
</reference>
<evidence type="ECO:0000313" key="5">
    <source>
        <dbReference type="EMBL" id="ACY76123.1"/>
    </source>
</evidence>
<gene>
    <name evidence="4" type="primary">talC</name>
    <name evidence="5" type="ORF">PCMG_00247</name>
    <name evidence="4" type="ORF">PSSM2_244</name>
</gene>
<protein>
    <submittedName>
        <fullName evidence="5">TalC family transaldolase</fullName>
    </submittedName>
    <submittedName>
        <fullName evidence="4">Transaldolase-like protein</fullName>
    </submittedName>
</protein>
<dbReference type="Gene3D" id="3.20.20.70">
    <property type="entry name" value="Aldolase class I"/>
    <property type="match status" value="1"/>
</dbReference>
<dbReference type="EMBL" id="GU071092">
    <property type="protein sequence ID" value="ACY76123.1"/>
    <property type="molecule type" value="Genomic_DNA"/>
</dbReference>
<keyword evidence="6" id="KW-1185">Reference proteome</keyword>
<dbReference type="OrthoDB" id="8715at10239"/>
<evidence type="ECO:0000256" key="3">
    <source>
        <dbReference type="ARBA" id="ARBA00023270"/>
    </source>
</evidence>
<dbReference type="RefSeq" id="YP_214475.1">
    <property type="nucleotide sequence ID" value="NC_006883.2"/>
</dbReference>
<dbReference type="Pfam" id="PF00923">
    <property type="entry name" value="TAL_FSA"/>
    <property type="match status" value="1"/>
</dbReference>
<evidence type="ECO:0000313" key="7">
    <source>
        <dbReference type="Proteomes" id="UP000013923"/>
    </source>
</evidence>
<dbReference type="InterPro" id="IPR013785">
    <property type="entry name" value="Aldolase_TIM"/>
</dbReference>
<dbReference type="Proteomes" id="UP000000991">
    <property type="component" value="Segment"/>
</dbReference>
<dbReference type="PROSITE" id="PS01054">
    <property type="entry name" value="TRANSALDOLASE_1"/>
    <property type="match status" value="1"/>
</dbReference>
<dbReference type="FunFam" id="3.20.20.70:FF:000018">
    <property type="entry name" value="Probable transaldolase"/>
    <property type="match status" value="1"/>
</dbReference>
<dbReference type="SUPFAM" id="SSF51569">
    <property type="entry name" value="Aldolase"/>
    <property type="match status" value="1"/>
</dbReference>
<name>Q58MB1_BPPRM</name>
<dbReference type="GO" id="GO:0016832">
    <property type="term" value="F:aldehyde-lyase activity"/>
    <property type="evidence" value="ECO:0007669"/>
    <property type="project" value="InterPro"/>
</dbReference>
<organismHost>
    <name type="scientific">Prochlorococcus</name>
    <dbReference type="NCBI Taxonomy" id="1218"/>
</organismHost>
<reference evidence="4 6" key="3">
    <citation type="journal article" date="2010" name="Environ. Microbiol.">
        <title>Genomic analysis of oceanic cyanobacterial myoviruses compared with T4-like myoviruses from diverse hosts and environments.</title>
        <authorList>
            <person name="Sullivan M.B."/>
            <person name="Huang K.H."/>
            <person name="Ignacio-Espinoza J.C."/>
            <person name="Berlin A.M."/>
            <person name="Kelly L."/>
            <person name="Weigele P.R."/>
            <person name="DeFrancesco A.S."/>
            <person name="Kern S.E."/>
            <person name="Thompson L.R."/>
            <person name="Young S."/>
            <person name="Yandava C."/>
            <person name="Fu R."/>
            <person name="Krastins B."/>
            <person name="Chase M."/>
            <person name="Sarracino D."/>
            <person name="Osburne M.S."/>
            <person name="Henn M.R."/>
            <person name="Chisholm S.W."/>
        </authorList>
    </citation>
    <scope>NUCLEOTIDE SEQUENCE [LARGE SCALE GENOMIC DNA]</scope>
</reference>
<dbReference type="PANTHER" id="PTHR10683:SF40">
    <property type="entry name" value="FRUCTOSE-6-PHOSPHATE ALDOLASE 1-RELATED"/>
    <property type="match status" value="1"/>
</dbReference>
<dbReference type="InterPro" id="IPR018225">
    <property type="entry name" value="Transaldolase_AS"/>
</dbReference>
<dbReference type="PANTHER" id="PTHR10683">
    <property type="entry name" value="TRANSALDOLASE"/>
    <property type="match status" value="1"/>
</dbReference>
<dbReference type="InterPro" id="IPR001585">
    <property type="entry name" value="TAL/FSA"/>
</dbReference>
<keyword evidence="2" id="KW-0963">Cytoplasm</keyword>
<dbReference type="GeneID" id="3294479"/>
<reference evidence="5 7" key="2">
    <citation type="submission" date="2009-10" db="EMBL/GenBank/DDBJ databases">
        <title>The Genome Sequence of Prochlorococcus phage P-SSM2.</title>
        <authorList>
            <consortium name="The Broad Institute Genome Sequencing Platform"/>
            <person name="Henn M.R."/>
            <person name="Sullivan M.S."/>
            <person name="Osburne M.S."/>
            <person name="Levin J."/>
            <person name="Malboeuf C."/>
            <person name="Casali M."/>
            <person name="Russ C."/>
            <person name="Lennon N."/>
            <person name="Chapman S.B."/>
            <person name="Erlich R."/>
            <person name="Young S.K."/>
            <person name="Koehrsen M."/>
            <person name="Yandava C."/>
            <person name="Zeng Q."/>
            <person name="Alvarado L."/>
            <person name="Anderson S."/>
            <person name="Berlin A."/>
            <person name="Borenstein D."/>
            <person name="Chen Z."/>
            <person name="Engels R."/>
            <person name="Freedman E."/>
            <person name="Gellesch M."/>
            <person name="Goldberg J."/>
            <person name="Green L."/>
            <person name="Griggs A."/>
            <person name="Gujja S."/>
            <person name="Heilman E.R."/>
            <person name="Heiman D."/>
            <person name="Hepburn T."/>
            <person name="Howarth C."/>
            <person name="Jen D."/>
            <person name="Larson L."/>
            <person name="Lewis B."/>
            <person name="Mehta T."/>
            <person name="Park D."/>
            <person name="Pearson M."/>
            <person name="Richards J."/>
            <person name="Rizzolo K."/>
            <person name="Roberts A."/>
            <person name="Ryan E."/>
            <person name="Saif S."/>
            <person name="Shea T."/>
            <person name="Shenoy N."/>
            <person name="Sisk P."/>
            <person name="Stolte C."/>
            <person name="Sykes S."/>
            <person name="Walk T."/>
            <person name="White J."/>
            <person name="Yu Q."/>
            <person name="Coleman M.L."/>
            <person name="Huang K.H."/>
            <person name="Weigele P.R."/>
            <person name="DeFrancesco A.S."/>
            <person name="Kern S.E."/>
            <person name="Thompson L.R."/>
            <person name="Fu R."/>
            <person name="Hombeck B."/>
            <person name="Chisholm S.W."/>
            <person name="Haas B."/>
            <person name="Nusbaum C."/>
            <person name="Birren B."/>
        </authorList>
    </citation>
    <scope>NUCLEOTIDE SEQUENCE [LARGE SCALE GENOMIC DNA]</scope>
    <source>
        <strain evidence="5">P-SSM2</strain>
    </source>
</reference>
<accession>Q58MB1</accession>
<dbReference type="Proteomes" id="UP000013923">
    <property type="component" value="Genome"/>
</dbReference>
<evidence type="ECO:0000313" key="4">
    <source>
        <dbReference type="EMBL" id="AAX44621.1"/>
    </source>
</evidence>
<proteinExistence type="predicted"/>
<comment type="subcellular location">
    <subcellularLocation>
        <location evidence="1">Cytoplasm</location>
    </subcellularLocation>
</comment>
<evidence type="ECO:0000256" key="2">
    <source>
        <dbReference type="ARBA" id="ARBA00022490"/>
    </source>
</evidence>